<dbReference type="InterPro" id="IPR005794">
    <property type="entry name" value="Fmt"/>
</dbReference>
<dbReference type="EC" id="2.1.2.9" evidence="2 5"/>
<dbReference type="OrthoDB" id="9802815at2"/>
<dbReference type="InterPro" id="IPR044135">
    <property type="entry name" value="Met-tRNA-FMT_C"/>
</dbReference>
<comment type="function">
    <text evidence="5">Attaches a formyl group to the free amino group of methionyl-tRNA(fMet). The formyl group appears to play a dual role in the initiator identity of N-formylmethionyl-tRNA by promoting its recognition by IF2 and preventing the misappropriation of this tRNA by the elongation apparatus.</text>
</comment>
<proteinExistence type="inferred from homology"/>
<dbReference type="HAMAP" id="MF_00182">
    <property type="entry name" value="Formyl_trans"/>
    <property type="match status" value="1"/>
</dbReference>
<comment type="similarity">
    <text evidence="1 5">Belongs to the Fmt family.</text>
</comment>
<dbReference type="Proteomes" id="UP000005496">
    <property type="component" value="Unassembled WGS sequence"/>
</dbReference>
<feature type="domain" description="Formyl transferase N-terminal" evidence="6">
    <location>
        <begin position="6"/>
        <end position="184"/>
    </location>
</feature>
<dbReference type="Pfam" id="PF02911">
    <property type="entry name" value="Formyl_trans_C"/>
    <property type="match status" value="1"/>
</dbReference>
<evidence type="ECO:0000256" key="4">
    <source>
        <dbReference type="ARBA" id="ARBA00022917"/>
    </source>
</evidence>
<dbReference type="InterPro" id="IPR011034">
    <property type="entry name" value="Formyl_transferase-like_C_sf"/>
</dbReference>
<dbReference type="InterPro" id="IPR036477">
    <property type="entry name" value="Formyl_transf_N_sf"/>
</dbReference>
<evidence type="ECO:0000259" key="7">
    <source>
        <dbReference type="Pfam" id="PF02911"/>
    </source>
</evidence>
<dbReference type="EMBL" id="ACJN02000002">
    <property type="protein sequence ID" value="EFI34988.1"/>
    <property type="molecule type" value="Genomic_DNA"/>
</dbReference>
<dbReference type="AlphaFoldDB" id="D6SQG2"/>
<dbReference type="Pfam" id="PF00551">
    <property type="entry name" value="Formyl_trans_N"/>
    <property type="match status" value="1"/>
</dbReference>
<evidence type="ECO:0000256" key="3">
    <source>
        <dbReference type="ARBA" id="ARBA00022679"/>
    </source>
</evidence>
<dbReference type="Gene3D" id="3.40.50.12230">
    <property type="match status" value="1"/>
</dbReference>
<dbReference type="CDD" id="cd08704">
    <property type="entry name" value="Met_tRNA_FMT_C"/>
    <property type="match status" value="1"/>
</dbReference>
<dbReference type="SUPFAM" id="SSF53328">
    <property type="entry name" value="Formyltransferase"/>
    <property type="match status" value="1"/>
</dbReference>
<dbReference type="RefSeq" id="WP_008870302.1">
    <property type="nucleotide sequence ID" value="NZ_ACJN02000002.1"/>
</dbReference>
<accession>D6SQG2</accession>
<evidence type="ECO:0000313" key="8">
    <source>
        <dbReference type="EMBL" id="EFI34988.1"/>
    </source>
</evidence>
<dbReference type="PANTHER" id="PTHR11138">
    <property type="entry name" value="METHIONYL-TRNA FORMYLTRANSFERASE"/>
    <property type="match status" value="1"/>
</dbReference>
<keyword evidence="9" id="KW-1185">Reference proteome</keyword>
<keyword evidence="3 5" id="KW-0808">Transferase</keyword>
<dbReference type="GO" id="GO:0004479">
    <property type="term" value="F:methionyl-tRNA formyltransferase activity"/>
    <property type="evidence" value="ECO:0007669"/>
    <property type="project" value="UniProtKB-UniRule"/>
</dbReference>
<dbReference type="SUPFAM" id="SSF50486">
    <property type="entry name" value="FMT C-terminal domain-like"/>
    <property type="match status" value="1"/>
</dbReference>
<organism evidence="8 9">
    <name type="scientific">Desulfonatronospira thiodismutans ASO3-1</name>
    <dbReference type="NCBI Taxonomy" id="555779"/>
    <lineage>
        <taxon>Bacteria</taxon>
        <taxon>Pseudomonadati</taxon>
        <taxon>Thermodesulfobacteriota</taxon>
        <taxon>Desulfovibrionia</taxon>
        <taxon>Desulfovibrionales</taxon>
        <taxon>Desulfonatronovibrionaceae</taxon>
        <taxon>Desulfonatronospira</taxon>
    </lineage>
</organism>
<evidence type="ECO:0000259" key="6">
    <source>
        <dbReference type="Pfam" id="PF00551"/>
    </source>
</evidence>
<gene>
    <name evidence="5" type="primary">fmt</name>
    <name evidence="8" type="ORF">Dthio_PD2380</name>
</gene>
<evidence type="ECO:0000256" key="2">
    <source>
        <dbReference type="ARBA" id="ARBA00012261"/>
    </source>
</evidence>
<feature type="domain" description="Formyl transferase C-terminal" evidence="7">
    <location>
        <begin position="209"/>
        <end position="312"/>
    </location>
</feature>
<dbReference type="PANTHER" id="PTHR11138:SF5">
    <property type="entry name" value="METHIONYL-TRNA FORMYLTRANSFERASE, MITOCHONDRIAL"/>
    <property type="match status" value="1"/>
</dbReference>
<dbReference type="GO" id="GO:0005829">
    <property type="term" value="C:cytosol"/>
    <property type="evidence" value="ECO:0007669"/>
    <property type="project" value="TreeGrafter"/>
</dbReference>
<comment type="catalytic activity">
    <reaction evidence="5">
        <text>L-methionyl-tRNA(fMet) + (6R)-10-formyltetrahydrofolate = N-formyl-L-methionyl-tRNA(fMet) + (6S)-5,6,7,8-tetrahydrofolate + H(+)</text>
        <dbReference type="Rhea" id="RHEA:24380"/>
        <dbReference type="Rhea" id="RHEA-COMP:9952"/>
        <dbReference type="Rhea" id="RHEA-COMP:9953"/>
        <dbReference type="ChEBI" id="CHEBI:15378"/>
        <dbReference type="ChEBI" id="CHEBI:57453"/>
        <dbReference type="ChEBI" id="CHEBI:78530"/>
        <dbReference type="ChEBI" id="CHEBI:78844"/>
        <dbReference type="ChEBI" id="CHEBI:195366"/>
        <dbReference type="EC" id="2.1.2.9"/>
    </reaction>
</comment>
<keyword evidence="4 5" id="KW-0648">Protein biosynthesis</keyword>
<name>D6SQG2_9BACT</name>
<dbReference type="CDD" id="cd08646">
    <property type="entry name" value="FMT_core_Met-tRNA-FMT_N"/>
    <property type="match status" value="1"/>
</dbReference>
<dbReference type="InterPro" id="IPR041711">
    <property type="entry name" value="Met-tRNA-FMT_N"/>
</dbReference>
<evidence type="ECO:0000313" key="9">
    <source>
        <dbReference type="Proteomes" id="UP000005496"/>
    </source>
</evidence>
<comment type="caution">
    <text evidence="8">The sequence shown here is derived from an EMBL/GenBank/DDBJ whole genome shotgun (WGS) entry which is preliminary data.</text>
</comment>
<dbReference type="eggNOG" id="COG0223">
    <property type="taxonomic scope" value="Bacteria"/>
</dbReference>
<dbReference type="NCBIfam" id="TIGR00460">
    <property type="entry name" value="fmt"/>
    <property type="match status" value="1"/>
</dbReference>
<evidence type="ECO:0000256" key="1">
    <source>
        <dbReference type="ARBA" id="ARBA00010699"/>
    </source>
</evidence>
<dbReference type="InterPro" id="IPR002376">
    <property type="entry name" value="Formyl_transf_N"/>
</dbReference>
<evidence type="ECO:0000256" key="5">
    <source>
        <dbReference type="HAMAP-Rule" id="MF_00182"/>
    </source>
</evidence>
<feature type="binding site" evidence="5">
    <location>
        <begin position="115"/>
        <end position="118"/>
    </location>
    <ligand>
        <name>(6S)-5,6,7,8-tetrahydrofolate</name>
        <dbReference type="ChEBI" id="CHEBI:57453"/>
    </ligand>
</feature>
<dbReference type="InterPro" id="IPR005793">
    <property type="entry name" value="Formyl_trans_C"/>
</dbReference>
<sequence length="318" mass="35390">MAGKQKRIVFMGTPEFARIVLEKLLQWPGGAVVGVYCQPDRPSGRGRRLSFSPVKELALDRCLPVLQPPNFKSLEEVEKLADFRPDYLVVAAYGLILPSAVLDTASEMPINVHASLLPLYRGAAPIQRAIIEGRSRTGISIMRLTPGMDEGPVLMEESLAIEEQDTAQSLHDKLALLGGDLVVKTLEALKHGKIDPVPQDHDQATYAAKLTKEEGRIIWDRPAKEIHDQIRGMYPWPGAYFDWTSPSGKTIRLKVYPGRVGGDRPPEINPGTVAGLEDEHLAIACRDKMYLTDRVKPENSREMSARSFYCGFMQQCRD</sequence>
<reference evidence="8" key="1">
    <citation type="submission" date="2010-05" db="EMBL/GenBank/DDBJ databases">
        <title>The draft genome of Desulfonatronospira thiodismutans ASO3-1.</title>
        <authorList>
            <consortium name="US DOE Joint Genome Institute (JGI-PGF)"/>
            <person name="Lucas S."/>
            <person name="Copeland A."/>
            <person name="Lapidus A."/>
            <person name="Cheng J.-F."/>
            <person name="Bruce D."/>
            <person name="Goodwin L."/>
            <person name="Pitluck S."/>
            <person name="Chertkov O."/>
            <person name="Brettin T."/>
            <person name="Detter J.C."/>
            <person name="Han C."/>
            <person name="Land M.L."/>
            <person name="Hauser L."/>
            <person name="Kyrpides N."/>
            <person name="Mikhailova N."/>
            <person name="Muyzer G."/>
            <person name="Woyke T."/>
        </authorList>
    </citation>
    <scope>NUCLEOTIDE SEQUENCE [LARGE SCALE GENOMIC DNA]</scope>
    <source>
        <strain evidence="8">ASO3-1</strain>
    </source>
</reference>
<protein>
    <recommendedName>
        <fullName evidence="2 5">Methionyl-tRNA formyltransferase</fullName>
        <ecNumber evidence="2 5">2.1.2.9</ecNumber>
    </recommendedName>
</protein>